<evidence type="ECO:0000313" key="4">
    <source>
        <dbReference type="EMBL" id="MFD1563425.1"/>
    </source>
</evidence>
<dbReference type="AlphaFoldDB" id="A0ABD6BES8"/>
<keyword evidence="5" id="KW-1185">Reference proteome</keyword>
<dbReference type="CDD" id="cd06345">
    <property type="entry name" value="PBP1_ABC_ligand_binding-like"/>
    <property type="match status" value="1"/>
</dbReference>
<evidence type="ECO:0000256" key="1">
    <source>
        <dbReference type="ARBA" id="ARBA00022729"/>
    </source>
</evidence>
<accession>A0ABD6BES8</accession>
<proteinExistence type="predicted"/>
<protein>
    <submittedName>
        <fullName evidence="4">ABC transporter substrate-binding protein</fullName>
    </submittedName>
</protein>
<dbReference type="InterPro" id="IPR028082">
    <property type="entry name" value="Peripla_BP_I"/>
</dbReference>
<dbReference type="PROSITE" id="PS51318">
    <property type="entry name" value="TAT"/>
    <property type="match status" value="1"/>
</dbReference>
<dbReference type="EMBL" id="JBHUDI010000004">
    <property type="protein sequence ID" value="MFD1563425.1"/>
    <property type="molecule type" value="Genomic_DNA"/>
</dbReference>
<feature type="compositionally biased region" description="Basic and acidic residues" evidence="2">
    <location>
        <begin position="1"/>
        <end position="11"/>
    </location>
</feature>
<dbReference type="PANTHER" id="PTHR30483:SF6">
    <property type="entry name" value="PERIPLASMIC BINDING PROTEIN OF ABC TRANSPORTER FOR NATURAL AMINO ACIDS"/>
    <property type="match status" value="1"/>
</dbReference>
<dbReference type="Pfam" id="PF13458">
    <property type="entry name" value="Peripla_BP_6"/>
    <property type="match status" value="1"/>
</dbReference>
<dbReference type="RefSeq" id="WP_390285981.1">
    <property type="nucleotide sequence ID" value="NZ_JBHUDI010000004.1"/>
</dbReference>
<dbReference type="PANTHER" id="PTHR30483">
    <property type="entry name" value="LEUCINE-SPECIFIC-BINDING PROTEIN"/>
    <property type="match status" value="1"/>
</dbReference>
<comment type="caution">
    <text evidence="4">The sequence shown here is derived from an EMBL/GenBank/DDBJ whole genome shotgun (WGS) entry which is preliminary data.</text>
</comment>
<keyword evidence="1" id="KW-0732">Signal</keyword>
<dbReference type="Gene3D" id="3.40.50.2300">
    <property type="match status" value="2"/>
</dbReference>
<dbReference type="InterPro" id="IPR028081">
    <property type="entry name" value="Leu-bd"/>
</dbReference>
<organism evidence="4 5">
    <name type="scientific">Haloarchaeobius amylolyticus</name>
    <dbReference type="NCBI Taxonomy" id="1198296"/>
    <lineage>
        <taxon>Archaea</taxon>
        <taxon>Methanobacteriati</taxon>
        <taxon>Methanobacteriota</taxon>
        <taxon>Stenosarchaea group</taxon>
        <taxon>Halobacteria</taxon>
        <taxon>Halobacteriales</taxon>
        <taxon>Halorubellaceae</taxon>
        <taxon>Haloarchaeobius</taxon>
    </lineage>
</organism>
<sequence>MDDSSREHETTGDGGAGRRRGLERRQVLKTTAGGAVGLSLAGCLDTYGAIIGDDDTEPITVGVLAPGPDSDTTGQSNVRGAQIAVDELNDDGGILGREVELAVGDSNRSAREGSREYQRLVLEEGADVTVGVATSEVLEGILDDVAEQETIHLTAGAVTMTPSELIGEQYDEYKYHFRVGPLNGHDLAAHQLDFLDAMGGELGWESFAVLVEDYIWTESLWDVYEDELSGDVTFWEQYPPATDDFTDIYDEIATTDADAVLEAVAHTGATSLVDWNRTQQPFAFGGVHMPMQSPLYYDQVGGDCEYAVGYTNVTPTSDHTEKTQPFIQEYQDRYDGNSPVYTGYSSYDAVHVFAQAAEAAGTLDSDELVSTLEDISVTGTTGTIEFYGADHEFAHDVVYGEDNVNPVYFQWVEDENGDGVQNVIWPDEQAESDYVEPDWI</sequence>
<dbReference type="InterPro" id="IPR051010">
    <property type="entry name" value="BCAA_transport"/>
</dbReference>
<feature type="domain" description="Leucine-binding protein" evidence="3">
    <location>
        <begin position="58"/>
        <end position="397"/>
    </location>
</feature>
<evidence type="ECO:0000259" key="3">
    <source>
        <dbReference type="Pfam" id="PF13458"/>
    </source>
</evidence>
<evidence type="ECO:0000256" key="2">
    <source>
        <dbReference type="SAM" id="MobiDB-lite"/>
    </source>
</evidence>
<feature type="region of interest" description="Disordered" evidence="2">
    <location>
        <begin position="1"/>
        <end position="25"/>
    </location>
</feature>
<dbReference type="SUPFAM" id="SSF53822">
    <property type="entry name" value="Periplasmic binding protein-like I"/>
    <property type="match status" value="1"/>
</dbReference>
<dbReference type="Proteomes" id="UP001597076">
    <property type="component" value="Unassembled WGS sequence"/>
</dbReference>
<evidence type="ECO:0000313" key="5">
    <source>
        <dbReference type="Proteomes" id="UP001597076"/>
    </source>
</evidence>
<dbReference type="InterPro" id="IPR006311">
    <property type="entry name" value="TAT_signal"/>
</dbReference>
<gene>
    <name evidence="4" type="ORF">ACFR99_07680</name>
</gene>
<reference evidence="4 5" key="1">
    <citation type="journal article" date="2019" name="Int. J. Syst. Evol. Microbiol.">
        <title>The Global Catalogue of Microorganisms (GCM) 10K type strain sequencing project: providing services to taxonomists for standard genome sequencing and annotation.</title>
        <authorList>
            <consortium name="The Broad Institute Genomics Platform"/>
            <consortium name="The Broad Institute Genome Sequencing Center for Infectious Disease"/>
            <person name="Wu L."/>
            <person name="Ma J."/>
        </authorList>
    </citation>
    <scope>NUCLEOTIDE SEQUENCE [LARGE SCALE GENOMIC DNA]</scope>
    <source>
        <strain evidence="4 5">CGMCC 1.12230</strain>
    </source>
</reference>
<name>A0ABD6BES8_9EURY</name>